<comment type="catalytic activity">
    <reaction evidence="9">
        <text>UTP + L-glutamine + ATP + H2O = CTP + L-glutamate + ADP + phosphate + 2 H(+)</text>
        <dbReference type="Rhea" id="RHEA:26426"/>
        <dbReference type="ChEBI" id="CHEBI:15377"/>
        <dbReference type="ChEBI" id="CHEBI:15378"/>
        <dbReference type="ChEBI" id="CHEBI:29985"/>
        <dbReference type="ChEBI" id="CHEBI:30616"/>
        <dbReference type="ChEBI" id="CHEBI:37563"/>
        <dbReference type="ChEBI" id="CHEBI:43474"/>
        <dbReference type="ChEBI" id="CHEBI:46398"/>
        <dbReference type="ChEBI" id="CHEBI:58359"/>
        <dbReference type="ChEBI" id="CHEBI:456216"/>
        <dbReference type="EC" id="6.3.4.2"/>
    </reaction>
</comment>
<reference evidence="11 12" key="1">
    <citation type="journal article" date="2019" name="Int. J. Syst. Evol. Microbiol.">
        <title>The Global Catalogue of Microorganisms (GCM) 10K type strain sequencing project: providing services to taxonomists for standard genome sequencing and annotation.</title>
        <authorList>
            <consortium name="The Broad Institute Genomics Platform"/>
            <consortium name="The Broad Institute Genome Sequencing Center for Infectious Disease"/>
            <person name="Wu L."/>
            <person name="Ma J."/>
        </authorList>
    </citation>
    <scope>NUCLEOTIDE SEQUENCE [LARGE SCALE GENOMIC DNA]</scope>
    <source>
        <strain evidence="11 12">JCM 15478</strain>
    </source>
</reference>
<dbReference type="InterPro" id="IPR029062">
    <property type="entry name" value="Class_I_gatase-like"/>
</dbReference>
<keyword evidence="12" id="KW-1185">Reference proteome</keyword>
<comment type="similarity">
    <text evidence="2">Belongs to the CTP synthase family.</text>
</comment>
<dbReference type="NCBIfam" id="NF004836">
    <property type="entry name" value="PRK06186.1"/>
    <property type="match status" value="1"/>
</dbReference>
<keyword evidence="6" id="KW-0067">ATP-binding</keyword>
<proteinExistence type="inferred from homology"/>
<dbReference type="PROSITE" id="PS51273">
    <property type="entry name" value="GATASE_TYPE_1"/>
    <property type="match status" value="1"/>
</dbReference>
<accession>A0ABN2X1R7</accession>
<dbReference type="Proteomes" id="UP001500016">
    <property type="component" value="Unassembled WGS sequence"/>
</dbReference>
<evidence type="ECO:0000313" key="11">
    <source>
        <dbReference type="EMBL" id="GAA2102588.1"/>
    </source>
</evidence>
<dbReference type="InterPro" id="IPR004468">
    <property type="entry name" value="CTP_synthase"/>
</dbReference>
<dbReference type="InterPro" id="IPR017926">
    <property type="entry name" value="GATASE"/>
</dbReference>
<keyword evidence="5" id="KW-0547">Nucleotide-binding</keyword>
<evidence type="ECO:0000256" key="1">
    <source>
        <dbReference type="ARBA" id="ARBA00005171"/>
    </source>
</evidence>
<dbReference type="EMBL" id="BAAAPE010000028">
    <property type="protein sequence ID" value="GAA2102588.1"/>
    <property type="molecule type" value="Genomic_DNA"/>
</dbReference>
<dbReference type="RefSeq" id="WP_344535170.1">
    <property type="nucleotide sequence ID" value="NZ_BAAAPE010000028.1"/>
</dbReference>
<protein>
    <recommendedName>
        <fullName evidence="3">CTP synthase (glutamine hydrolyzing)</fullName>
        <ecNumber evidence="3">6.3.4.2</ecNumber>
    </recommendedName>
</protein>
<dbReference type="PANTHER" id="PTHR11550:SF0">
    <property type="entry name" value="CTP SYNTHASE-RELATED"/>
    <property type="match status" value="1"/>
</dbReference>
<keyword evidence="4" id="KW-0436">Ligase</keyword>
<gene>
    <name evidence="11" type="ORF">GCM10009801_76760</name>
</gene>
<evidence type="ECO:0000256" key="2">
    <source>
        <dbReference type="ARBA" id="ARBA00007533"/>
    </source>
</evidence>
<dbReference type="EC" id="6.3.4.2" evidence="3"/>
<evidence type="ECO:0000259" key="10">
    <source>
        <dbReference type="Pfam" id="PF00117"/>
    </source>
</evidence>
<name>A0ABN2X1R7_9ACTN</name>
<dbReference type="Gene3D" id="3.40.50.880">
    <property type="match status" value="1"/>
</dbReference>
<evidence type="ECO:0000256" key="4">
    <source>
        <dbReference type="ARBA" id="ARBA00022598"/>
    </source>
</evidence>
<evidence type="ECO:0000256" key="8">
    <source>
        <dbReference type="ARBA" id="ARBA00022975"/>
    </source>
</evidence>
<evidence type="ECO:0000256" key="9">
    <source>
        <dbReference type="ARBA" id="ARBA00047781"/>
    </source>
</evidence>
<dbReference type="SUPFAM" id="SSF52317">
    <property type="entry name" value="Class I glutamine amidotransferase-like"/>
    <property type="match status" value="1"/>
</dbReference>
<comment type="pathway">
    <text evidence="1">Pyrimidine metabolism; CTP biosynthesis via de novo pathway; CTP from UDP: step 2/2.</text>
</comment>
<evidence type="ECO:0000256" key="6">
    <source>
        <dbReference type="ARBA" id="ARBA00022840"/>
    </source>
</evidence>
<sequence length="251" mass="26538">MTHTARIALVGDRSPHVRSHTRIPVLLDALRERDGLDLDAYWIPTEEAADAADATALAAFDAIWVLPGSPYRSEDGALAAIRTAREWHVPFLGTCAGFQHVLLEYARAVCGLESAAHAERAPGTPAEDAVVVPLACSLVGHEGPVTLAPGSRAEELIGAERSVERYHCEYGASPGHMDLLAAHGLRPTGAGPDGETRVVELPDHPFFLATLFQPELAGDGSRPHPLVRGLASAAVAHARAAAPDPSVTLRM</sequence>
<evidence type="ECO:0000256" key="3">
    <source>
        <dbReference type="ARBA" id="ARBA00012291"/>
    </source>
</evidence>
<dbReference type="PANTHER" id="PTHR11550">
    <property type="entry name" value="CTP SYNTHASE"/>
    <property type="match status" value="1"/>
</dbReference>
<dbReference type="Pfam" id="PF00117">
    <property type="entry name" value="GATase"/>
    <property type="match status" value="1"/>
</dbReference>
<keyword evidence="8" id="KW-0665">Pyrimidine biosynthesis</keyword>
<evidence type="ECO:0000256" key="7">
    <source>
        <dbReference type="ARBA" id="ARBA00022962"/>
    </source>
</evidence>
<evidence type="ECO:0000313" key="12">
    <source>
        <dbReference type="Proteomes" id="UP001500016"/>
    </source>
</evidence>
<keyword evidence="7" id="KW-0315">Glutamine amidotransferase</keyword>
<feature type="domain" description="Glutamine amidotransferase" evidence="10">
    <location>
        <begin position="27"/>
        <end position="115"/>
    </location>
</feature>
<organism evidence="11 12">
    <name type="scientific">Streptomyces albiaxialis</name>
    <dbReference type="NCBI Taxonomy" id="329523"/>
    <lineage>
        <taxon>Bacteria</taxon>
        <taxon>Bacillati</taxon>
        <taxon>Actinomycetota</taxon>
        <taxon>Actinomycetes</taxon>
        <taxon>Kitasatosporales</taxon>
        <taxon>Streptomycetaceae</taxon>
        <taxon>Streptomyces</taxon>
    </lineage>
</organism>
<evidence type="ECO:0000256" key="5">
    <source>
        <dbReference type="ARBA" id="ARBA00022741"/>
    </source>
</evidence>
<comment type="caution">
    <text evidence="11">The sequence shown here is derived from an EMBL/GenBank/DDBJ whole genome shotgun (WGS) entry which is preliminary data.</text>
</comment>